<feature type="region of interest" description="Disordered" evidence="1">
    <location>
        <begin position="520"/>
        <end position="548"/>
    </location>
</feature>
<dbReference type="Pfam" id="PF08550">
    <property type="entry name" value="GATA_AreA"/>
    <property type="match status" value="1"/>
</dbReference>
<dbReference type="GO" id="GO:0006808">
    <property type="term" value="P:regulation of nitrogen utilization"/>
    <property type="evidence" value="ECO:0007669"/>
    <property type="project" value="TreeGrafter"/>
</dbReference>
<feature type="region of interest" description="Disordered" evidence="1">
    <location>
        <begin position="184"/>
        <end position="218"/>
    </location>
</feature>
<dbReference type="GO" id="GO:0005737">
    <property type="term" value="C:cytoplasm"/>
    <property type="evidence" value="ECO:0007669"/>
    <property type="project" value="TreeGrafter"/>
</dbReference>
<feature type="compositionally biased region" description="Polar residues" evidence="1">
    <location>
        <begin position="527"/>
        <end position="537"/>
    </location>
</feature>
<feature type="compositionally biased region" description="Low complexity" evidence="1">
    <location>
        <begin position="192"/>
        <end position="204"/>
    </location>
</feature>
<evidence type="ECO:0000256" key="1">
    <source>
        <dbReference type="SAM" id="MobiDB-lite"/>
    </source>
</evidence>
<dbReference type="InterPro" id="IPR053043">
    <property type="entry name" value="Ras-cAMP_regulatory"/>
</dbReference>
<dbReference type="InterPro" id="IPR013860">
    <property type="entry name" value="AreA_GATA"/>
</dbReference>
<dbReference type="GeneID" id="28732188"/>
<protein>
    <submittedName>
        <fullName evidence="4">Uncharacterized protein</fullName>
    </submittedName>
</protein>
<feature type="domain" description="DUF3295" evidence="3">
    <location>
        <begin position="83"/>
        <end position="548"/>
    </location>
</feature>
<dbReference type="Pfam" id="PF11702">
    <property type="entry name" value="DUF3295"/>
    <property type="match status" value="1"/>
</dbReference>
<dbReference type="STRING" id="1664694.A0A0N1H9F8"/>
<dbReference type="GO" id="GO:0000122">
    <property type="term" value="P:negative regulation of transcription by RNA polymerase II"/>
    <property type="evidence" value="ECO:0007669"/>
    <property type="project" value="TreeGrafter"/>
</dbReference>
<feature type="region of interest" description="Disordered" evidence="1">
    <location>
        <begin position="271"/>
        <end position="366"/>
    </location>
</feature>
<keyword evidence="5" id="KW-1185">Reference proteome</keyword>
<feature type="compositionally biased region" description="Basic and acidic residues" evidence="1">
    <location>
        <begin position="321"/>
        <end position="330"/>
    </location>
</feature>
<feature type="region of interest" description="Disordered" evidence="1">
    <location>
        <begin position="73"/>
        <end position="132"/>
    </location>
</feature>
<dbReference type="RefSeq" id="XP_018000183.1">
    <property type="nucleotide sequence ID" value="XM_018140307.1"/>
</dbReference>
<dbReference type="PANTHER" id="PTHR28014">
    <property type="entry name" value="NEGATIVE REGULATOR OF RAS-CAMP PATHWAY"/>
    <property type="match status" value="1"/>
</dbReference>
<feature type="region of interest" description="Disordered" evidence="1">
    <location>
        <begin position="390"/>
        <end position="446"/>
    </location>
</feature>
<dbReference type="VEuPathDB" id="FungiDB:AB675_11459"/>
<evidence type="ECO:0000259" key="3">
    <source>
        <dbReference type="Pfam" id="PF11702"/>
    </source>
</evidence>
<feature type="compositionally biased region" description="Polar residues" evidence="1">
    <location>
        <begin position="297"/>
        <end position="316"/>
    </location>
</feature>
<evidence type="ECO:0000259" key="2">
    <source>
        <dbReference type="Pfam" id="PF08550"/>
    </source>
</evidence>
<proteinExistence type="predicted"/>
<dbReference type="OrthoDB" id="5054775at2759"/>
<sequence>MPSRLQAPVLTLDAAKMQEVDPRNIESLFGMWTVFNKCSQNIKDGSRLENLSWRLWARETLCCPPQPEKTIVPAIDVPAGRTSQVPSLSNSYESEDDSSSDRENETTPRSRRHTPPQDADDSALSKSRGKEVHLSPTTLKKIVVHIQEKSELGPLSPTIEASIPPIPETIAVPKDAEIDSKEMQNSTESCMSGTTAVTGSTSTTQRSDHRTSESSVSSADLIPADGLIRTGSVVHGFSPVSTSFKGKSTTALPVPSSRLAVSPAKKTGMFQLGASSEDDDSSFEHRPSALKPPPARSSLSHSLTRRQISNGSSKKQTSFREILEQHKRDSDADDQADEGAIASDSDDSVFEEDEEEDWEDTPSEDEKLVANALTTFRRVESRPDLVSRPSMLSMQIEQRRRASSGLQNEISHSQPALRRSRVSTPNGPSMPGSPSDHDDEGGLMMRGAPTQARPIVITQPSSQSMAHSPRTTRRNMLSTELTESLRKHLLWERQQKSQAVNAFVRRNRNAQSMANLQTAALQPPQPDRSNNSWNQEFENPWEFNNRGW</sequence>
<dbReference type="Proteomes" id="UP000038010">
    <property type="component" value="Unassembled WGS sequence"/>
</dbReference>
<accession>A0A0N1H9F8</accession>
<feature type="compositionally biased region" description="Acidic residues" evidence="1">
    <location>
        <begin position="344"/>
        <end position="363"/>
    </location>
</feature>
<gene>
    <name evidence="4" type="ORF">AB675_11459</name>
</gene>
<dbReference type="PANTHER" id="PTHR28014:SF1">
    <property type="entry name" value="NEGATIVE REGULATOR OF RAS-CAMP PATHWAY"/>
    <property type="match status" value="1"/>
</dbReference>
<dbReference type="GO" id="GO:0031930">
    <property type="term" value="P:mitochondria-nucleus signaling pathway"/>
    <property type="evidence" value="ECO:0007669"/>
    <property type="project" value="TreeGrafter"/>
</dbReference>
<evidence type="ECO:0000313" key="5">
    <source>
        <dbReference type="Proteomes" id="UP000038010"/>
    </source>
</evidence>
<dbReference type="AlphaFoldDB" id="A0A0N1H9F8"/>
<organism evidence="4 5">
    <name type="scientific">Cyphellophora attinorum</name>
    <dbReference type="NCBI Taxonomy" id="1664694"/>
    <lineage>
        <taxon>Eukaryota</taxon>
        <taxon>Fungi</taxon>
        <taxon>Dikarya</taxon>
        <taxon>Ascomycota</taxon>
        <taxon>Pezizomycotina</taxon>
        <taxon>Eurotiomycetes</taxon>
        <taxon>Chaetothyriomycetidae</taxon>
        <taxon>Chaetothyriales</taxon>
        <taxon>Cyphellophoraceae</taxon>
        <taxon>Cyphellophora</taxon>
    </lineage>
</organism>
<reference evidence="4 5" key="1">
    <citation type="submission" date="2015-06" db="EMBL/GenBank/DDBJ databases">
        <title>Draft genome of the ant-associated black yeast Phialophora attae CBS 131958.</title>
        <authorList>
            <person name="Moreno L.F."/>
            <person name="Stielow B.J."/>
            <person name="de Hoog S."/>
            <person name="Vicente V.A."/>
            <person name="Weiss V.A."/>
            <person name="de Vries M."/>
            <person name="Cruz L.M."/>
            <person name="Souza E.M."/>
        </authorList>
    </citation>
    <scope>NUCLEOTIDE SEQUENCE [LARGE SCALE GENOMIC DNA]</scope>
    <source>
        <strain evidence="4 5">CBS 131958</strain>
    </source>
</reference>
<feature type="domain" description="Nitrogen regulatory protein areA GATA-like" evidence="2">
    <location>
        <begin position="31"/>
        <end position="58"/>
    </location>
</feature>
<feature type="compositionally biased region" description="Basic and acidic residues" evidence="1">
    <location>
        <begin position="99"/>
        <end position="108"/>
    </location>
</feature>
<name>A0A0N1H9F8_9EURO</name>
<evidence type="ECO:0000313" key="4">
    <source>
        <dbReference type="EMBL" id="KPI40220.1"/>
    </source>
</evidence>
<dbReference type="EMBL" id="LFJN01000013">
    <property type="protein sequence ID" value="KPI40220.1"/>
    <property type="molecule type" value="Genomic_DNA"/>
</dbReference>
<dbReference type="InterPro" id="IPR021711">
    <property type="entry name" value="DUF3295"/>
</dbReference>
<comment type="caution">
    <text evidence="4">The sequence shown here is derived from an EMBL/GenBank/DDBJ whole genome shotgun (WGS) entry which is preliminary data.</text>
</comment>
<feature type="compositionally biased region" description="Polar residues" evidence="1">
    <location>
        <begin position="404"/>
        <end position="414"/>
    </location>
</feature>